<keyword evidence="2" id="KW-1185">Reference proteome</keyword>
<name>A0A9E8S3T6_9CAUD</name>
<dbReference type="KEGG" id="vg:80020282"/>
<evidence type="ECO:0000313" key="1">
    <source>
        <dbReference type="EMBL" id="WAB08869.1"/>
    </source>
</evidence>
<reference evidence="1" key="1">
    <citation type="submission" date="2022-10" db="EMBL/GenBank/DDBJ databases">
        <authorList>
            <person name="Roth M.A."/>
            <person name="Wohlstadter N.E."/>
            <person name="Arguedas X."/>
            <person name="Leighton H.R."/>
            <person name="Msuya J.A."/>
            <person name="Pravda N."/>
            <person name="Shaffer C.D."/>
            <person name="Weston-Hafer K.A."/>
            <person name="Russell D.A."/>
            <person name="Jacobs-Sera D."/>
            <person name="Hatfull G.F."/>
        </authorList>
    </citation>
    <scope>NUCLEOTIDE SEQUENCE</scope>
</reference>
<sequence>MSALTVVREDNGHGSIWVKVSGPISELKRAPYVSGAEARKIGRELHGRKGMCRITSGATLGPDTFEWRTLYHPYDRDA</sequence>
<dbReference type="EMBL" id="OP751148">
    <property type="protein sequence ID" value="WAB08869.1"/>
    <property type="molecule type" value="Genomic_DNA"/>
</dbReference>
<protein>
    <submittedName>
        <fullName evidence="1">Uncharacterized protein</fullName>
    </submittedName>
</protein>
<dbReference type="Proteomes" id="UP001163413">
    <property type="component" value="Segment"/>
</dbReference>
<gene>
    <name evidence="1" type="primary">90</name>
    <name evidence="1" type="ORF">SEA_SUCCESS_90</name>
</gene>
<dbReference type="RefSeq" id="YP_010755614.1">
    <property type="nucleotide sequence ID" value="NC_073472.1"/>
</dbReference>
<accession>A0A9E8S3T6</accession>
<dbReference type="GeneID" id="80020282"/>
<organism evidence="1 2">
    <name type="scientific">Streptomyces phage Success</name>
    <dbReference type="NCBI Taxonomy" id="2999013"/>
    <lineage>
        <taxon>Viruses</taxon>
        <taxon>Duplodnaviria</taxon>
        <taxon>Heunggongvirae</taxon>
        <taxon>Uroviricota</taxon>
        <taxon>Caudoviricetes</taxon>
        <taxon>Successvirus</taxon>
        <taxon>Successvirus success</taxon>
    </lineage>
</organism>
<evidence type="ECO:0000313" key="2">
    <source>
        <dbReference type="Proteomes" id="UP001163413"/>
    </source>
</evidence>
<proteinExistence type="predicted"/>